<dbReference type="Proteomes" id="UP001162501">
    <property type="component" value="Chromosome 8"/>
</dbReference>
<proteinExistence type="predicted"/>
<name>A0ACB0FKJ2_RANTA</name>
<organism evidence="1 2">
    <name type="scientific">Rangifer tarandus platyrhynchus</name>
    <name type="common">Svalbard reindeer</name>
    <dbReference type="NCBI Taxonomy" id="3082113"/>
    <lineage>
        <taxon>Eukaryota</taxon>
        <taxon>Metazoa</taxon>
        <taxon>Chordata</taxon>
        <taxon>Craniata</taxon>
        <taxon>Vertebrata</taxon>
        <taxon>Euteleostomi</taxon>
        <taxon>Mammalia</taxon>
        <taxon>Eutheria</taxon>
        <taxon>Laurasiatheria</taxon>
        <taxon>Artiodactyla</taxon>
        <taxon>Ruminantia</taxon>
        <taxon>Pecora</taxon>
        <taxon>Cervidae</taxon>
        <taxon>Odocoileinae</taxon>
        <taxon>Rangifer</taxon>
    </lineage>
</organism>
<dbReference type="EMBL" id="OX596092">
    <property type="protein sequence ID" value="CAI9713013.1"/>
    <property type="molecule type" value="Genomic_DNA"/>
</dbReference>
<accession>A0ACB0FKJ2</accession>
<protein>
    <submittedName>
        <fullName evidence="1">Uncharacterized protein</fullName>
    </submittedName>
</protein>
<reference evidence="1" key="1">
    <citation type="submission" date="2023-05" db="EMBL/GenBank/DDBJ databases">
        <authorList>
            <consortium name="ELIXIR-Norway"/>
        </authorList>
    </citation>
    <scope>NUCLEOTIDE SEQUENCE</scope>
</reference>
<gene>
    <name evidence="1" type="ORF">MRATA1EN3_LOCUS24226</name>
</gene>
<evidence type="ECO:0000313" key="1">
    <source>
        <dbReference type="EMBL" id="CAI9713013.1"/>
    </source>
</evidence>
<sequence length="147" mass="15846">MEASAGDDRDLRGPPPQRCRRGPKGQVWVGEGEARGSGRSAQRLLIWARQLQQRLQRRCAKPGRSGESRRRGCGGRVDSGEEASAEPGGGPRVLQRCGLRAGAARCGRIPQRAPAAEGLTVTHSYPPFIPLHPSKRPTTATTLKFTS</sequence>
<evidence type="ECO:0000313" key="2">
    <source>
        <dbReference type="Proteomes" id="UP001162501"/>
    </source>
</evidence>